<dbReference type="Gene3D" id="3.30.70.100">
    <property type="match status" value="1"/>
</dbReference>
<gene>
    <name evidence="2" type="ORF">ULVI_13660</name>
</gene>
<dbReference type="InterPro" id="IPR036046">
    <property type="entry name" value="Acylphosphatase-like_dom_sf"/>
</dbReference>
<proteinExistence type="predicted"/>
<dbReference type="PROSITE" id="PS50925">
    <property type="entry name" value="BLUF"/>
    <property type="match status" value="1"/>
</dbReference>
<keyword evidence="3" id="KW-1185">Reference proteome</keyword>
<comment type="caution">
    <text evidence="2">The sequence shown here is derived from an EMBL/GenBank/DDBJ whole genome shotgun (WGS) entry which is preliminary data.</text>
</comment>
<dbReference type="AlphaFoldDB" id="A0A167F1U2"/>
<organism evidence="2 3">
    <name type="scientific">Cochleicola gelatinilyticus</name>
    <dbReference type="NCBI Taxonomy" id="1763537"/>
    <lineage>
        <taxon>Bacteria</taxon>
        <taxon>Pseudomonadati</taxon>
        <taxon>Bacteroidota</taxon>
        <taxon>Flavobacteriia</taxon>
        <taxon>Flavobacteriales</taxon>
        <taxon>Flavobacteriaceae</taxon>
        <taxon>Cochleicola</taxon>
    </lineage>
</organism>
<name>A0A167F1U2_9FLAO</name>
<protein>
    <recommendedName>
        <fullName evidence="1">BLUF domain-containing protein</fullName>
    </recommendedName>
</protein>
<accession>A0A167F1U2</accession>
<dbReference type="InterPro" id="IPR007024">
    <property type="entry name" value="BLUF_domain"/>
</dbReference>
<dbReference type="OrthoDB" id="1122028at2"/>
<reference evidence="2 3" key="1">
    <citation type="submission" date="2016-02" db="EMBL/GenBank/DDBJ databases">
        <title>Ulvibacter sp. LPB0005, isolated from Thais luteostoma.</title>
        <authorList>
            <person name="Shin S.-K."/>
            <person name="Yi H."/>
        </authorList>
    </citation>
    <scope>NUCLEOTIDE SEQUENCE [LARGE SCALE GENOMIC DNA]</scope>
    <source>
        <strain evidence="2 3">LPB0005</strain>
    </source>
</reference>
<feature type="domain" description="BLUF" evidence="1">
    <location>
        <begin position="2"/>
        <end position="93"/>
    </location>
</feature>
<dbReference type="GO" id="GO:0071949">
    <property type="term" value="F:FAD binding"/>
    <property type="evidence" value="ECO:0007669"/>
    <property type="project" value="InterPro"/>
</dbReference>
<evidence type="ECO:0000313" key="2">
    <source>
        <dbReference type="EMBL" id="OAB76100.1"/>
    </source>
</evidence>
<dbReference type="SMART" id="SM01034">
    <property type="entry name" value="BLUF"/>
    <property type="match status" value="1"/>
</dbReference>
<dbReference type="Proteomes" id="UP000077013">
    <property type="component" value="Unassembled WGS sequence"/>
</dbReference>
<sequence>MSYTICYFSNSTIPLEKKALEQLFTTTVHNNTQLDITGILLYESGNFFQILEGDKEALKTLYTKIKIDDRHNSIFIILDKKIEKRTFAEYKSGFSIVQNSEDLNNVERYLEASKNSLPDSEIILGLLKPFLM</sequence>
<dbReference type="STRING" id="1763537.ULVI_13660"/>
<dbReference type="GO" id="GO:0009882">
    <property type="term" value="F:blue light photoreceptor activity"/>
    <property type="evidence" value="ECO:0007669"/>
    <property type="project" value="InterPro"/>
</dbReference>
<dbReference type="Pfam" id="PF04940">
    <property type="entry name" value="BLUF"/>
    <property type="match status" value="1"/>
</dbReference>
<dbReference type="RefSeq" id="WP_068593356.1">
    <property type="nucleotide sequence ID" value="NZ_LRXL01000052.1"/>
</dbReference>
<evidence type="ECO:0000259" key="1">
    <source>
        <dbReference type="PROSITE" id="PS50925"/>
    </source>
</evidence>
<evidence type="ECO:0000313" key="3">
    <source>
        <dbReference type="Proteomes" id="UP000077013"/>
    </source>
</evidence>
<dbReference type="EMBL" id="LRXL01000052">
    <property type="protein sequence ID" value="OAB76100.1"/>
    <property type="molecule type" value="Genomic_DNA"/>
</dbReference>
<dbReference type="SUPFAM" id="SSF54975">
    <property type="entry name" value="Acylphosphatase/BLUF domain-like"/>
    <property type="match status" value="1"/>
</dbReference>